<evidence type="ECO:0000256" key="5">
    <source>
        <dbReference type="ARBA" id="ARBA00023157"/>
    </source>
</evidence>
<dbReference type="Pfam" id="PF24517">
    <property type="entry name" value="CBM96"/>
    <property type="match status" value="2"/>
</dbReference>
<dbReference type="InterPro" id="IPR011048">
    <property type="entry name" value="Haem_d1_sf"/>
</dbReference>
<sequence length="1834" mass="187592">MRSRVLGSIVAIFALVIGAVVATPSLQGASALSPGVHFSADNLSTWQTNGVVYGLAQSNGKVVAGGSFSQIRPPNGGSGTAQTRNGLAVFNAETGLPDSCQYSIALAGGTPTVRSVVSSPDGNTVYVGGNFSNISGVTVLRVAALDVQTCTVRPFRANTVSSFVNGMAVSGNTLYIAGEFQSVAGQPRLRFAALNATTGALLPWVADADRAGRAVAVSPDGSRVAVGGDFLTVNGQNSHSIGVVSAATGENIRNYPVGFIHQNSVTKTLYSSGNTFYGGNEGTGGGVFDGRFAIDWNTLEQKWRDTCLGATQAVLEYQGTLYSANHAHDCAASGAFQDGKRSYFIAQNAESAEILGWDPQGNDGTGEGIGPRALVISNGSTTGQPYLWAAGEFTRINGALQQGLTRFSAADTRTPPVPVATAQATSSGSIQVRFRTVVDADDSVLTYRVYRNNSATPIWTGTANSVWWKRPQVTFVDSAVAVGAQYSYRVTASDGTNTSALSAAVTARATASAADYPAQVRADGAQFYWQYDGTSGTWVQDKSANATKTDGLSGIAENAVGHATDGAFPGDTTGSALFDDVDDYVWEDNFTPGPSTYTIETWVKTTTTTGGKIVGYGNGRPRTDTGAAVNSGSYDRHIYMENSGRLTFGVYTGASVTIRSAGAYNDGEWHHIVATQGSTGMALYVDGIRVGSNGTTNAQSYNGVWRVGGDNLSGWPNRPSSDFFGGQIDETAIYNTVLDRQQVLNHYTLAGGTAEVNPAPADGYGQAVFASDPDLYWRLAETEGTTAADSSLFGASPGVYGANVGRDTLGIVGGNAAVTTNGSQTSTIATTVSGGASTTFASELWFRTDTSTGGKLIGFENTQTGNGSDYDKQIYMTNSGTLIFGVYTGGYAYVQSPATYNDNSWHHVVGVQDPTGMKLYVDGSLVASNGTTTNQGFNGYWRVGGGNLNTWPSAPSNFYFTGSIDEVAVYSHTLSATEIAGHYGTGLNDTTAPSIPANLAGSFADGSVELEWDASTDNASVQGYRVYRGTSADFTADASSLVEEVPGTTWSDDEPAIGTYFYRVAAVDGSGNASQATDSVEVTVTDTVAPSVPADVSATVSGSSAAVTWSASTDNVGVTGYAVYRGDSADFETSDSSRIAEVTGTTYTDAGLEPGDYFYKVTSVDAAGNTSAASGASAEVTVVAPDETAPSVPTGVSATVDESTVDVDWTASTDNVAVTGYVVYRGTTSGFTADASSLVAEVSGTEYTDAGLAAGSYYYKVTAVDEAGNASAASAASNVATIVVVDSEAPTTPSNLTASVDGSTVDLNWTAATDNVGVTGYAVYRGTSASFGANAASRIGDSDTPSYSDAEVADGTWFYRVAAVDAAGNSSAPTAAVSATVGEPAGEPVVVQVSTAEDSMVYQVAPSTNYGADSQLSARGAASNSAIESFLKFALPEAPAGTVLTGASISVRTSTDPTAGSADTHTYSLSAASWGEGAITWNNRPTTGGTTLGTLSGASATNSAYTSTLAAGALAGAVGQTVSVRLTSVGGDNVRLWSSEAANASYRPVLTLTFTPGAGPVPDTSAPSVPAGVSTSVSGSTVSVNWSASTDDVGVAGYNVYRGSESGFTADAASKVGEASGTAFTNSGVGSGTWYYRVAAVDAAGNVGTASTSVSATVSAPPAEPITVRVAPTEDAMVFQATPTTNYGSDQQLSARGAGTSLIESFLKFSLPEAPAGYSLNSATVSVRTSTDPSAGSVDTFTLAVVTGDWTEAGVTWANRPTSVGQTLGTLSGASAVNSPYSSTLADPAVQSLLGQTVTMRLAGNGTDNLRLWSSEAAASAYRPVLTLSYVPIG</sequence>
<evidence type="ECO:0000256" key="8">
    <source>
        <dbReference type="ARBA" id="ARBA00023326"/>
    </source>
</evidence>
<evidence type="ECO:0000256" key="1">
    <source>
        <dbReference type="ARBA" id="ARBA00004316"/>
    </source>
</evidence>
<keyword evidence="7" id="KW-0326">Glycosidase</keyword>
<keyword evidence="8" id="KW-0119">Carbohydrate metabolism</keyword>
<evidence type="ECO:0000259" key="9">
    <source>
        <dbReference type="PROSITE" id="PS50853"/>
    </source>
</evidence>
<evidence type="ECO:0000256" key="7">
    <source>
        <dbReference type="ARBA" id="ARBA00023295"/>
    </source>
</evidence>
<evidence type="ECO:0000256" key="3">
    <source>
        <dbReference type="ARBA" id="ARBA00022525"/>
    </source>
</evidence>
<dbReference type="Gene3D" id="2.60.40.10">
    <property type="entry name" value="Immunoglobulins"/>
    <property type="match status" value="6"/>
</dbReference>
<comment type="caution">
    <text evidence="10">The sequence shown here is derived from an EMBL/GenBank/DDBJ whole genome shotgun (WGS) entry which is preliminary data.</text>
</comment>
<dbReference type="NCBIfam" id="NF033679">
    <property type="entry name" value="DNRLRE_dom"/>
    <property type="match status" value="2"/>
</dbReference>
<evidence type="ECO:0000313" key="11">
    <source>
        <dbReference type="Proteomes" id="UP000270299"/>
    </source>
</evidence>
<name>A0A3L6ZLG9_9MICO</name>
<feature type="domain" description="Fibronectin type-III" evidence="9">
    <location>
        <begin position="1089"/>
        <end position="1186"/>
    </location>
</feature>
<evidence type="ECO:0000256" key="2">
    <source>
        <dbReference type="ARBA" id="ARBA00004613"/>
    </source>
</evidence>
<dbReference type="Proteomes" id="UP000270299">
    <property type="component" value="Unassembled WGS sequence"/>
</dbReference>
<dbReference type="SMART" id="SM00060">
    <property type="entry name" value="FN3"/>
    <property type="match status" value="6"/>
</dbReference>
<dbReference type="InterPro" id="IPR055372">
    <property type="entry name" value="CBM96"/>
</dbReference>
<comment type="subcellular location">
    <subcellularLocation>
        <location evidence="1">Cell projection</location>
    </subcellularLocation>
    <subcellularLocation>
        <location evidence="2">Secreted</location>
    </subcellularLocation>
</comment>
<dbReference type="InterPro" id="IPR036116">
    <property type="entry name" value="FN3_sf"/>
</dbReference>
<protein>
    <submittedName>
        <fullName evidence="10">DNRLRE domain-containing protein</fullName>
    </submittedName>
</protein>
<dbReference type="CDD" id="cd00110">
    <property type="entry name" value="LamG"/>
    <property type="match status" value="1"/>
</dbReference>
<evidence type="ECO:0000256" key="6">
    <source>
        <dbReference type="ARBA" id="ARBA00023273"/>
    </source>
</evidence>
<keyword evidence="6" id="KW-0966">Cell projection</keyword>
<dbReference type="SMART" id="SM00560">
    <property type="entry name" value="LamGL"/>
    <property type="match status" value="2"/>
</dbReference>
<dbReference type="SUPFAM" id="SSF51004">
    <property type="entry name" value="C-terminal (heme d1) domain of cytochrome cd1-nitrite reductase"/>
    <property type="match status" value="1"/>
</dbReference>
<gene>
    <name evidence="10" type="ORF">D9V29_13200</name>
</gene>
<accession>A0A3L6ZLG9</accession>
<keyword evidence="3" id="KW-0964">Secreted</keyword>
<dbReference type="InterPro" id="IPR001791">
    <property type="entry name" value="Laminin_G"/>
</dbReference>
<dbReference type="SMART" id="SM00282">
    <property type="entry name" value="LamG"/>
    <property type="match status" value="2"/>
</dbReference>
<dbReference type="RefSeq" id="WP_121673791.1">
    <property type="nucleotide sequence ID" value="NZ_BMXM01000003.1"/>
</dbReference>
<proteinExistence type="predicted"/>
<keyword evidence="7" id="KW-0378">Hydrolase</keyword>
<dbReference type="InterPro" id="IPR013320">
    <property type="entry name" value="ConA-like_dom_sf"/>
</dbReference>
<dbReference type="GO" id="GO:0005576">
    <property type="term" value="C:extracellular region"/>
    <property type="evidence" value="ECO:0007669"/>
    <property type="project" value="UniProtKB-SubCell"/>
</dbReference>
<dbReference type="EMBL" id="RCUV01000019">
    <property type="protein sequence ID" value="RLP68673.1"/>
    <property type="molecule type" value="Genomic_DNA"/>
</dbReference>
<dbReference type="InterPro" id="IPR006558">
    <property type="entry name" value="LamG-like"/>
</dbReference>
<reference evidence="10 11" key="1">
    <citation type="submission" date="2018-10" db="EMBL/GenBank/DDBJ databases">
        <authorList>
            <person name="Li J."/>
        </authorList>
    </citation>
    <scope>NUCLEOTIDE SEQUENCE [LARGE SCALE GENOMIC DNA]</scope>
    <source>
        <strain evidence="10 11">CCTCC AB209002</strain>
    </source>
</reference>
<dbReference type="PROSITE" id="PS50853">
    <property type="entry name" value="FN3"/>
    <property type="match status" value="3"/>
</dbReference>
<dbReference type="SUPFAM" id="SSF49899">
    <property type="entry name" value="Concanavalin A-like lectins/glucanases"/>
    <property type="match status" value="2"/>
</dbReference>
<evidence type="ECO:0000256" key="4">
    <source>
        <dbReference type="ARBA" id="ARBA00022729"/>
    </source>
</evidence>
<feature type="domain" description="Fibronectin type-III" evidence="9">
    <location>
        <begin position="1189"/>
        <end position="1287"/>
    </location>
</feature>
<dbReference type="Gene3D" id="2.60.120.200">
    <property type="match status" value="2"/>
</dbReference>
<dbReference type="GO" id="GO:0042995">
    <property type="term" value="C:cell projection"/>
    <property type="evidence" value="ECO:0007669"/>
    <property type="project" value="UniProtKB-SubCell"/>
</dbReference>
<keyword evidence="11" id="KW-1185">Reference proteome</keyword>
<keyword evidence="8" id="KW-0624">Polysaccharide degradation</keyword>
<keyword evidence="5" id="KW-1015">Disulfide bond</keyword>
<dbReference type="GO" id="GO:0016798">
    <property type="term" value="F:hydrolase activity, acting on glycosyl bonds"/>
    <property type="evidence" value="ECO:0007669"/>
    <property type="project" value="UniProtKB-KW"/>
</dbReference>
<dbReference type="InterPro" id="IPR013783">
    <property type="entry name" value="Ig-like_fold"/>
</dbReference>
<evidence type="ECO:0000313" key="10">
    <source>
        <dbReference type="EMBL" id="RLP68673.1"/>
    </source>
</evidence>
<organism evidence="10 11">
    <name type="scientific">Mycetocola manganoxydans</name>
    <dbReference type="NCBI Taxonomy" id="699879"/>
    <lineage>
        <taxon>Bacteria</taxon>
        <taxon>Bacillati</taxon>
        <taxon>Actinomycetota</taxon>
        <taxon>Actinomycetes</taxon>
        <taxon>Micrococcales</taxon>
        <taxon>Microbacteriaceae</taxon>
        <taxon>Mycetocola</taxon>
    </lineage>
</organism>
<dbReference type="Pfam" id="PF13385">
    <property type="entry name" value="Laminin_G_3"/>
    <property type="match status" value="2"/>
</dbReference>
<dbReference type="GO" id="GO:0000272">
    <property type="term" value="P:polysaccharide catabolic process"/>
    <property type="evidence" value="ECO:0007669"/>
    <property type="project" value="UniProtKB-KW"/>
</dbReference>
<dbReference type="InterPro" id="IPR003961">
    <property type="entry name" value="FN3_dom"/>
</dbReference>
<keyword evidence="4" id="KW-0732">Signal</keyword>
<feature type="domain" description="Fibronectin type-III" evidence="9">
    <location>
        <begin position="415"/>
        <end position="513"/>
    </location>
</feature>
<dbReference type="SUPFAM" id="SSF49265">
    <property type="entry name" value="Fibronectin type III"/>
    <property type="match status" value="5"/>
</dbReference>
<dbReference type="OrthoDB" id="9802683at2"/>